<evidence type="ECO:0000313" key="2">
    <source>
        <dbReference type="EMBL" id="TVY10419.1"/>
    </source>
</evidence>
<dbReference type="OrthoDB" id="2730934at2"/>
<dbReference type="Proteomes" id="UP000317036">
    <property type="component" value="Unassembled WGS sequence"/>
</dbReference>
<gene>
    <name evidence="2" type="ORF">FPZ49_08465</name>
</gene>
<feature type="transmembrane region" description="Helical" evidence="1">
    <location>
        <begin position="20"/>
        <end position="40"/>
    </location>
</feature>
<evidence type="ECO:0000256" key="1">
    <source>
        <dbReference type="SAM" id="Phobius"/>
    </source>
</evidence>
<keyword evidence="1" id="KW-0812">Transmembrane</keyword>
<accession>A0A559KE82</accession>
<dbReference type="AlphaFoldDB" id="A0A559KE82"/>
<organism evidence="2 3">
    <name type="scientific">Paenibacillus cremeus</name>
    <dbReference type="NCBI Taxonomy" id="2163881"/>
    <lineage>
        <taxon>Bacteria</taxon>
        <taxon>Bacillati</taxon>
        <taxon>Bacillota</taxon>
        <taxon>Bacilli</taxon>
        <taxon>Bacillales</taxon>
        <taxon>Paenibacillaceae</taxon>
        <taxon>Paenibacillus</taxon>
    </lineage>
</organism>
<keyword evidence="1" id="KW-0472">Membrane</keyword>
<dbReference type="RefSeq" id="WP_144845490.1">
    <property type="nucleotide sequence ID" value="NZ_VNJI01000008.1"/>
</dbReference>
<keyword evidence="1" id="KW-1133">Transmembrane helix</keyword>
<comment type="caution">
    <text evidence="2">The sequence shown here is derived from an EMBL/GenBank/DDBJ whole genome shotgun (WGS) entry which is preliminary data.</text>
</comment>
<keyword evidence="3" id="KW-1185">Reference proteome</keyword>
<dbReference type="EMBL" id="VNJI01000008">
    <property type="protein sequence ID" value="TVY10419.1"/>
    <property type="molecule type" value="Genomic_DNA"/>
</dbReference>
<protein>
    <submittedName>
        <fullName evidence="2">Uncharacterized protein</fullName>
    </submittedName>
</protein>
<sequence length="600" mass="64548">MRTEHQDPAKGPSGQGKEEGSALVIALLAVVVMTVLGLVLMDVLRGGMVQAVTTEGGIQAEAIAQKGLDDTLALLRGAVAQGEKGTDYRGRINLVDAKLAEAVVFLHDKPDVEAKKGTYHIELLSDETKMNPELSPVKPVTSPDFPYVRKFVIKSTGVIESKPEKRVTKQMTVYVSTINPVFRYPVSSGKDLTMNGTPYVTGDVLVRGDSFLVGDEAFFTGVRGSKYGLPTGLPALRGFLRVDGDGVAGGIQKYYSKLSDGTDASSDLLDPAYFTDQYFPLEDASLDNDVAVDAAAYVKDKAETKLNSRLSTGFGSTVTGLLDYTLYNSANASSVLYDGEWVTVQGNVTNGNGSADADLFVNSGVLMMDDENGSLTVKRGSIYIKSPDSNLVAADLRGKLNVDEDRFVAVDGNVTLNQGFDFPRGSMYIKGDLKIIGNIRLQGTVYVDGNVELKEMKSINKKLNAADEPIPLIIVASGEIVLGNNTNENNEEVRAFLYSKKNMTLYGVISKLNLLGGIHGESGVELNAVRGELSSAGLTPTVYAGPAWSGQTVQPGQQSMAADTSRLQIFYDNNLYDKPPYGIPITSQFNVFVKDIQYLK</sequence>
<evidence type="ECO:0000313" key="3">
    <source>
        <dbReference type="Proteomes" id="UP000317036"/>
    </source>
</evidence>
<proteinExistence type="predicted"/>
<name>A0A559KE82_9BACL</name>
<reference evidence="2 3" key="1">
    <citation type="submission" date="2019-07" db="EMBL/GenBank/DDBJ databases">
        <authorList>
            <person name="Kim J."/>
        </authorList>
    </citation>
    <scope>NUCLEOTIDE SEQUENCE [LARGE SCALE GENOMIC DNA]</scope>
    <source>
        <strain evidence="2 3">JC52</strain>
    </source>
</reference>